<dbReference type="GO" id="GO:0016853">
    <property type="term" value="F:isomerase activity"/>
    <property type="evidence" value="ECO:0007669"/>
    <property type="project" value="UniProtKB-KW"/>
</dbReference>
<protein>
    <submittedName>
        <fullName evidence="2">Chalcone isomerase family protein</fullName>
    </submittedName>
</protein>
<keyword evidence="3" id="KW-1185">Reference proteome</keyword>
<gene>
    <name evidence="2" type="ORF">I6H43_05600</name>
</gene>
<dbReference type="RefSeq" id="WP_071912290.1">
    <property type="nucleotide sequence ID" value="NZ_CP066092.1"/>
</dbReference>
<evidence type="ECO:0000313" key="3">
    <source>
        <dbReference type="Proteomes" id="UP000595481"/>
    </source>
</evidence>
<sequence length="180" mass="20183">MNSKTPITGIWGGISLHLAALSLLVATTSDAATLPWQKLRPVGQGQMQWLWFKLYDATLLSESGRYQPGHYPQALTLTYARAIERDDLLGATSSEWQRLGVGSDTERKQWLEQLAAIWPDVAAGDRLTFYVDEAGHGHFWWQDKRLGSLDDPRFSAAFLAIWLADNSLDPALTRRLRGQS</sequence>
<organism evidence="2 3">
    <name type="scientific">Aeromonas jandaei</name>
    <dbReference type="NCBI Taxonomy" id="650"/>
    <lineage>
        <taxon>Bacteria</taxon>
        <taxon>Pseudomonadati</taxon>
        <taxon>Pseudomonadota</taxon>
        <taxon>Gammaproteobacteria</taxon>
        <taxon>Aeromonadales</taxon>
        <taxon>Aeromonadaceae</taxon>
        <taxon>Aeromonas</taxon>
    </lineage>
</organism>
<dbReference type="GeneID" id="69550735"/>
<dbReference type="Pfam" id="PF16036">
    <property type="entry name" value="Chalcone_3"/>
    <property type="match status" value="1"/>
</dbReference>
<evidence type="ECO:0000259" key="1">
    <source>
        <dbReference type="Pfam" id="PF16036"/>
    </source>
</evidence>
<accession>A0A7T4DQS0</accession>
<proteinExistence type="predicted"/>
<dbReference type="Proteomes" id="UP000595481">
    <property type="component" value="Chromosome"/>
</dbReference>
<evidence type="ECO:0000313" key="2">
    <source>
        <dbReference type="EMBL" id="QQB21006.1"/>
    </source>
</evidence>
<name>A0A7T4DQS0_AERJA</name>
<dbReference type="InterPro" id="IPR016087">
    <property type="entry name" value="Chalcone_isomerase"/>
</dbReference>
<dbReference type="EMBL" id="CP066092">
    <property type="protein sequence ID" value="QQB21006.1"/>
    <property type="molecule type" value="Genomic_DNA"/>
</dbReference>
<keyword evidence="2" id="KW-0413">Isomerase</keyword>
<reference evidence="2 3" key="1">
    <citation type="submission" date="2020-12" db="EMBL/GenBank/DDBJ databases">
        <title>FDA dAtabase for Regulatory Grade micrObial Sequences (FDA-ARGOS): Supporting development and validation of Infectious Disease Dx tests.</title>
        <authorList>
            <person name="Sproer C."/>
            <person name="Gronow S."/>
            <person name="Severitt S."/>
            <person name="Schroder I."/>
            <person name="Tallon L."/>
            <person name="Sadzewicz L."/>
            <person name="Zhao X."/>
            <person name="Boylan J."/>
            <person name="Ott S."/>
            <person name="Bowen H."/>
            <person name="Vavikolanu K."/>
            <person name="Mehta A."/>
            <person name="Aluvathingal J."/>
            <person name="Nadendla S."/>
            <person name="Lowell S."/>
            <person name="Myers T."/>
            <person name="Yan Y."/>
            <person name="Sichtig H."/>
        </authorList>
    </citation>
    <scope>NUCLEOTIDE SEQUENCE [LARGE SCALE GENOMIC DNA]</scope>
    <source>
        <strain evidence="2 3">FDAARGOS_986</strain>
    </source>
</reference>
<feature type="domain" description="Chalcone isomerase" evidence="1">
    <location>
        <begin position="32"/>
        <end position="176"/>
    </location>
</feature>